<organism evidence="1 2">
    <name type="scientific">Rhizopogon vesiculosus</name>
    <dbReference type="NCBI Taxonomy" id="180088"/>
    <lineage>
        <taxon>Eukaryota</taxon>
        <taxon>Fungi</taxon>
        <taxon>Dikarya</taxon>
        <taxon>Basidiomycota</taxon>
        <taxon>Agaricomycotina</taxon>
        <taxon>Agaricomycetes</taxon>
        <taxon>Agaricomycetidae</taxon>
        <taxon>Boletales</taxon>
        <taxon>Suillineae</taxon>
        <taxon>Rhizopogonaceae</taxon>
        <taxon>Rhizopogon</taxon>
    </lineage>
</organism>
<dbReference type="OrthoDB" id="2651057at2759"/>
<evidence type="ECO:0000313" key="1">
    <source>
        <dbReference type="EMBL" id="OJA17539.1"/>
    </source>
</evidence>
<keyword evidence="2" id="KW-1185">Reference proteome</keyword>
<protein>
    <submittedName>
        <fullName evidence="1">Uncharacterized protein</fullName>
    </submittedName>
</protein>
<name>A0A1J8QC49_9AGAM</name>
<dbReference type="EMBL" id="LVVM01001953">
    <property type="protein sequence ID" value="OJA17539.1"/>
    <property type="molecule type" value="Genomic_DNA"/>
</dbReference>
<dbReference type="AlphaFoldDB" id="A0A1J8QC49"/>
<evidence type="ECO:0000313" key="2">
    <source>
        <dbReference type="Proteomes" id="UP000183567"/>
    </source>
</evidence>
<comment type="caution">
    <text evidence="1">The sequence shown here is derived from an EMBL/GenBank/DDBJ whole genome shotgun (WGS) entry which is preliminary data.</text>
</comment>
<dbReference type="Proteomes" id="UP000183567">
    <property type="component" value="Unassembled WGS sequence"/>
</dbReference>
<proteinExistence type="predicted"/>
<gene>
    <name evidence="1" type="ORF">AZE42_12814</name>
</gene>
<accession>A0A1J8QC49</accession>
<sequence length="201" mass="22716">MAMGSPSRRLGGALQGVKFWGSQNHTRGGFLRKHSNAQHPLLVFLLKAITWNLSIHLNTFHCWLVSHYSPALLHHQGTSAKCCAFHRFTFSFVSKASKSADVLSLPDYGRLMYPGPENSPLNHKKGYCLDDIRQVPAKNSDEGLPSWPKPRGLFSEGRMFHPMHSCQLFSVFTSFYISPATLDIFQFVLYRCSICSVFFCN</sequence>
<dbReference type="STRING" id="180088.A0A1J8QC49"/>
<reference evidence="1 2" key="1">
    <citation type="submission" date="2016-03" db="EMBL/GenBank/DDBJ databases">
        <title>Comparative genomics of the ectomycorrhizal sister species Rhizopogon vinicolor and Rhizopogon vesiculosus (Basidiomycota: Boletales) reveals a divergence of the mating type B locus.</title>
        <authorList>
            <person name="Mujic A.B."/>
            <person name="Kuo A."/>
            <person name="Tritt A."/>
            <person name="Lipzen A."/>
            <person name="Chen C."/>
            <person name="Johnson J."/>
            <person name="Sharma A."/>
            <person name="Barry K."/>
            <person name="Grigoriev I.V."/>
            <person name="Spatafora J.W."/>
        </authorList>
    </citation>
    <scope>NUCLEOTIDE SEQUENCE [LARGE SCALE GENOMIC DNA]</scope>
    <source>
        <strain evidence="1 2">AM-OR11-056</strain>
    </source>
</reference>